<protein>
    <submittedName>
        <fullName evidence="1">Uncharacterized protein</fullName>
    </submittedName>
</protein>
<accession>A0A5J5A0A5</accession>
<keyword evidence="2" id="KW-1185">Reference proteome</keyword>
<evidence type="ECO:0000313" key="2">
    <source>
        <dbReference type="Proteomes" id="UP000325577"/>
    </source>
</evidence>
<organism evidence="1 2">
    <name type="scientific">Nyssa sinensis</name>
    <dbReference type="NCBI Taxonomy" id="561372"/>
    <lineage>
        <taxon>Eukaryota</taxon>
        <taxon>Viridiplantae</taxon>
        <taxon>Streptophyta</taxon>
        <taxon>Embryophyta</taxon>
        <taxon>Tracheophyta</taxon>
        <taxon>Spermatophyta</taxon>
        <taxon>Magnoliopsida</taxon>
        <taxon>eudicotyledons</taxon>
        <taxon>Gunneridae</taxon>
        <taxon>Pentapetalae</taxon>
        <taxon>asterids</taxon>
        <taxon>Cornales</taxon>
        <taxon>Nyssaceae</taxon>
        <taxon>Nyssa</taxon>
    </lineage>
</organism>
<dbReference type="AlphaFoldDB" id="A0A5J5A0A5"/>
<gene>
    <name evidence="1" type="ORF">F0562_010938</name>
</gene>
<name>A0A5J5A0A5_9ASTE</name>
<dbReference type="Proteomes" id="UP000325577">
    <property type="component" value="Linkage Group LG4"/>
</dbReference>
<dbReference type="EMBL" id="CM018047">
    <property type="protein sequence ID" value="KAA8524515.1"/>
    <property type="molecule type" value="Genomic_DNA"/>
</dbReference>
<reference evidence="1 2" key="1">
    <citation type="submission" date="2019-09" db="EMBL/GenBank/DDBJ databases">
        <title>A chromosome-level genome assembly of the Chinese tupelo Nyssa sinensis.</title>
        <authorList>
            <person name="Yang X."/>
            <person name="Kang M."/>
            <person name="Yang Y."/>
            <person name="Xiong H."/>
            <person name="Wang M."/>
            <person name="Zhang Z."/>
            <person name="Wang Z."/>
            <person name="Wu H."/>
            <person name="Ma T."/>
            <person name="Liu J."/>
            <person name="Xi Z."/>
        </authorList>
    </citation>
    <scope>NUCLEOTIDE SEQUENCE [LARGE SCALE GENOMIC DNA]</scope>
    <source>
        <strain evidence="1">J267</strain>
        <tissue evidence="1">Leaf</tissue>
    </source>
</reference>
<evidence type="ECO:0000313" key="1">
    <source>
        <dbReference type="EMBL" id="KAA8524515.1"/>
    </source>
</evidence>
<proteinExistence type="predicted"/>
<sequence length="92" mass="10969">MALKYWESQKRTVRSREKEWRGQTELVQMGVTVDVVRMKQMTWEGMHAEWVPSESQCRGTSWHLVQKRVQSDMRPWWEEDLERLDQSGGSTG</sequence>